<sequence length="221" mass="23203">MTTTTRLPVPASPPFQLGANVRRRGARVPILLSTSPATLWPGKACRVTHTDASGRCAAESVEFVLPAPGHKTCALWSPLMTRVAAAAYGAVVAEADRARCSDGYGMARDRDYPRASAAWCEEQGSVRRQDAHLYDATHAPAAGHYPAHGHGPTPSAPARPDARPWDAPSPSVSTVARSPASRELAPHSYAPPASAPSSPPDTVQLPPLRHVLAGMGMARTA</sequence>
<proteinExistence type="predicted"/>
<feature type="region of interest" description="Disordered" evidence="1">
    <location>
        <begin position="140"/>
        <end position="206"/>
    </location>
</feature>
<reference evidence="3" key="2">
    <citation type="submission" date="2009-11" db="EMBL/GenBank/DDBJ databases">
        <title>The Genome Sequence of Allomyces macrogynus strain ATCC 38327.</title>
        <authorList>
            <consortium name="The Broad Institute Genome Sequencing Platform"/>
            <person name="Russ C."/>
            <person name="Cuomo C."/>
            <person name="Shea T."/>
            <person name="Young S.K."/>
            <person name="Zeng Q."/>
            <person name="Koehrsen M."/>
            <person name="Haas B."/>
            <person name="Borodovsky M."/>
            <person name="Guigo R."/>
            <person name="Alvarado L."/>
            <person name="Berlin A."/>
            <person name="Borenstein D."/>
            <person name="Chen Z."/>
            <person name="Engels R."/>
            <person name="Freedman E."/>
            <person name="Gellesch M."/>
            <person name="Goldberg J."/>
            <person name="Griggs A."/>
            <person name="Gujja S."/>
            <person name="Heiman D."/>
            <person name="Hepburn T."/>
            <person name="Howarth C."/>
            <person name="Jen D."/>
            <person name="Larson L."/>
            <person name="Lewis B."/>
            <person name="Mehta T."/>
            <person name="Park D."/>
            <person name="Pearson M."/>
            <person name="Roberts A."/>
            <person name="Saif S."/>
            <person name="Shenoy N."/>
            <person name="Sisk P."/>
            <person name="Stolte C."/>
            <person name="Sykes S."/>
            <person name="Walk T."/>
            <person name="White J."/>
            <person name="Yandava C."/>
            <person name="Burger G."/>
            <person name="Gray M.W."/>
            <person name="Holland P.W.H."/>
            <person name="King N."/>
            <person name="Lang F.B.F."/>
            <person name="Roger A.J."/>
            <person name="Ruiz-Trillo I."/>
            <person name="Lander E."/>
            <person name="Nusbaum C."/>
        </authorList>
    </citation>
    <scope>NUCLEOTIDE SEQUENCE [LARGE SCALE GENOMIC DNA]</scope>
    <source>
        <strain evidence="3">ATCC 38327</strain>
    </source>
</reference>
<protein>
    <submittedName>
        <fullName evidence="2">Uncharacterized protein</fullName>
    </submittedName>
</protein>
<reference evidence="2 3" key="1">
    <citation type="submission" date="2009-11" db="EMBL/GenBank/DDBJ databases">
        <title>Annotation of Allomyces macrogynus ATCC 38327.</title>
        <authorList>
            <consortium name="The Broad Institute Genome Sequencing Platform"/>
            <person name="Russ C."/>
            <person name="Cuomo C."/>
            <person name="Burger G."/>
            <person name="Gray M.W."/>
            <person name="Holland P.W.H."/>
            <person name="King N."/>
            <person name="Lang F.B.F."/>
            <person name="Roger A.J."/>
            <person name="Ruiz-Trillo I."/>
            <person name="Young S.K."/>
            <person name="Zeng Q."/>
            <person name="Gargeya S."/>
            <person name="Fitzgerald M."/>
            <person name="Haas B."/>
            <person name="Abouelleil A."/>
            <person name="Alvarado L."/>
            <person name="Arachchi H.M."/>
            <person name="Berlin A."/>
            <person name="Chapman S.B."/>
            <person name="Gearin G."/>
            <person name="Goldberg J."/>
            <person name="Griggs A."/>
            <person name="Gujja S."/>
            <person name="Hansen M."/>
            <person name="Heiman D."/>
            <person name="Howarth C."/>
            <person name="Larimer J."/>
            <person name="Lui A."/>
            <person name="MacDonald P.J.P."/>
            <person name="McCowen C."/>
            <person name="Montmayeur A."/>
            <person name="Murphy C."/>
            <person name="Neiman D."/>
            <person name="Pearson M."/>
            <person name="Priest M."/>
            <person name="Roberts A."/>
            <person name="Saif S."/>
            <person name="Shea T."/>
            <person name="Sisk P."/>
            <person name="Stolte C."/>
            <person name="Sykes S."/>
            <person name="Wortman J."/>
            <person name="Nusbaum C."/>
            <person name="Birren B."/>
        </authorList>
    </citation>
    <scope>NUCLEOTIDE SEQUENCE [LARGE SCALE GENOMIC DNA]</scope>
    <source>
        <strain evidence="2 3">ATCC 38327</strain>
    </source>
</reference>
<dbReference type="OrthoDB" id="5593588at2759"/>
<gene>
    <name evidence="2" type="ORF">AMAG_01427</name>
</gene>
<dbReference type="AlphaFoldDB" id="A0A0L0RZQ8"/>
<evidence type="ECO:0000313" key="3">
    <source>
        <dbReference type="Proteomes" id="UP000054350"/>
    </source>
</evidence>
<dbReference type="EMBL" id="GG745329">
    <property type="protein sequence ID" value="KNE55539.1"/>
    <property type="molecule type" value="Genomic_DNA"/>
</dbReference>
<keyword evidence="3" id="KW-1185">Reference proteome</keyword>
<evidence type="ECO:0000256" key="1">
    <source>
        <dbReference type="SAM" id="MobiDB-lite"/>
    </source>
</evidence>
<evidence type="ECO:0000313" key="2">
    <source>
        <dbReference type="EMBL" id="KNE55539.1"/>
    </source>
</evidence>
<feature type="compositionally biased region" description="Low complexity" evidence="1">
    <location>
        <begin position="140"/>
        <end position="171"/>
    </location>
</feature>
<dbReference type="Proteomes" id="UP000054350">
    <property type="component" value="Unassembled WGS sequence"/>
</dbReference>
<dbReference type="VEuPathDB" id="FungiDB:AMAG_01427"/>
<accession>A0A0L0RZQ8</accession>
<name>A0A0L0RZQ8_ALLM3</name>
<organism evidence="2 3">
    <name type="scientific">Allomyces macrogynus (strain ATCC 38327)</name>
    <name type="common">Allomyces javanicus var. macrogynus</name>
    <dbReference type="NCBI Taxonomy" id="578462"/>
    <lineage>
        <taxon>Eukaryota</taxon>
        <taxon>Fungi</taxon>
        <taxon>Fungi incertae sedis</taxon>
        <taxon>Blastocladiomycota</taxon>
        <taxon>Blastocladiomycetes</taxon>
        <taxon>Blastocladiales</taxon>
        <taxon>Blastocladiaceae</taxon>
        <taxon>Allomyces</taxon>
    </lineage>
</organism>